<dbReference type="InterPro" id="IPR029016">
    <property type="entry name" value="GAF-like_dom_sf"/>
</dbReference>
<accession>A0A7W2HSQ6</accession>
<dbReference type="SUPFAM" id="SSF55781">
    <property type="entry name" value="GAF domain-like"/>
    <property type="match status" value="1"/>
</dbReference>
<organism evidence="2 3">
    <name type="scientific">Streptomyces griseoaurantiacus</name>
    <dbReference type="NCBI Taxonomy" id="68213"/>
    <lineage>
        <taxon>Bacteria</taxon>
        <taxon>Bacillati</taxon>
        <taxon>Actinomycetota</taxon>
        <taxon>Actinomycetes</taxon>
        <taxon>Kitasatosporales</taxon>
        <taxon>Streptomycetaceae</taxon>
        <taxon>Streptomyces</taxon>
        <taxon>Streptomyces aurantiacus group</taxon>
    </lineage>
</organism>
<dbReference type="PANTHER" id="PTHR43102:SF2">
    <property type="entry name" value="GAF DOMAIN-CONTAINING PROTEIN"/>
    <property type="match status" value="1"/>
</dbReference>
<dbReference type="RefSeq" id="WP_191851765.1">
    <property type="nucleotide sequence ID" value="NZ_JACERG010000003.1"/>
</dbReference>
<gene>
    <name evidence="2" type="ORF">H1X69_02490</name>
</gene>
<evidence type="ECO:0000313" key="2">
    <source>
        <dbReference type="EMBL" id="MBA5220284.1"/>
    </source>
</evidence>
<protein>
    <submittedName>
        <fullName evidence="2">GAF domain-containing protein</fullName>
    </submittedName>
</protein>
<evidence type="ECO:0000313" key="3">
    <source>
        <dbReference type="Proteomes" id="UP000587608"/>
    </source>
</evidence>
<evidence type="ECO:0000259" key="1">
    <source>
        <dbReference type="Pfam" id="PF01590"/>
    </source>
</evidence>
<name>A0A7W2HSQ6_9ACTN</name>
<sequence>MSPRRLLLTPQDEDAPERVRRLRALGLGEHQHPDPALDAFADRLANVLAAPYAMVNFVGEHRQFLAGLHTPGGLPLPAATGADGTGRARLLTRDHGFCPHVVVRRRALALEDVRDYPRFAGNPIVDETGVRAYLGAPLPDPDGLALGTVCVADVVPRRWGREGLDTIKGLAAELTARLVERGSEGVPQPRGTDGTVV</sequence>
<dbReference type="Gene3D" id="3.30.450.40">
    <property type="match status" value="1"/>
</dbReference>
<dbReference type="Proteomes" id="UP000587608">
    <property type="component" value="Unassembled WGS sequence"/>
</dbReference>
<dbReference type="AlphaFoldDB" id="A0A7W2HSQ6"/>
<comment type="caution">
    <text evidence="2">The sequence shown here is derived from an EMBL/GenBank/DDBJ whole genome shotgun (WGS) entry which is preliminary data.</text>
</comment>
<reference evidence="2 3" key="1">
    <citation type="submission" date="2020-07" db="EMBL/GenBank/DDBJ databases">
        <title>Differential regulation of undecylprodigiosin biosynthesis in the yeast-scavenging Streptomyces strain MBK6.</title>
        <authorList>
            <person name="Baral B."/>
            <person name="Siitonen V."/>
            <person name="Laughlin M."/>
            <person name="Yamada K."/>
            <person name="Ilomaeki M."/>
            <person name="Metsae-Ketelae M."/>
            <person name="Niemi J."/>
        </authorList>
    </citation>
    <scope>NUCLEOTIDE SEQUENCE [LARGE SCALE GENOMIC DNA]</scope>
    <source>
        <strain evidence="2 3">MBK6</strain>
    </source>
</reference>
<proteinExistence type="predicted"/>
<dbReference type="Pfam" id="PF01590">
    <property type="entry name" value="GAF"/>
    <property type="match status" value="1"/>
</dbReference>
<dbReference type="PANTHER" id="PTHR43102">
    <property type="entry name" value="SLR1143 PROTEIN"/>
    <property type="match status" value="1"/>
</dbReference>
<feature type="domain" description="GAF" evidence="1">
    <location>
        <begin position="33"/>
        <end position="175"/>
    </location>
</feature>
<dbReference type="InterPro" id="IPR003018">
    <property type="entry name" value="GAF"/>
</dbReference>
<dbReference type="EMBL" id="JACERG010000003">
    <property type="protein sequence ID" value="MBA5220284.1"/>
    <property type="molecule type" value="Genomic_DNA"/>
</dbReference>